<accession>A0A655DMW7</accession>
<proteinExistence type="predicted"/>
<name>A0A655DMW7_SALET</name>
<dbReference type="Proteomes" id="UP000042394">
    <property type="component" value="Unassembled WGS sequence"/>
</dbReference>
<dbReference type="AlphaFoldDB" id="A0A655DMW7"/>
<dbReference type="Proteomes" id="UP000041314">
    <property type="component" value="Unassembled WGS sequence"/>
</dbReference>
<dbReference type="EMBL" id="CQPA01000033">
    <property type="protein sequence ID" value="CNU73632.1"/>
    <property type="molecule type" value="Genomic_DNA"/>
</dbReference>
<gene>
    <name evidence="1" type="ORF">ERS008198_03441</name>
    <name evidence="2" type="ORF">ERS008207_05000</name>
</gene>
<dbReference type="EMBL" id="CQPD01000120">
    <property type="protein sequence ID" value="CNV33138.1"/>
    <property type="molecule type" value="Genomic_DNA"/>
</dbReference>
<sequence length="78" mass="8951">MVLLFACHIFGMAQHQRTSLCLVDECLQLPGILRRKFIAYKRPFRVTPQLMEITGASHTSSAMLTVKPYGNVRFRQLL</sequence>
<protein>
    <submittedName>
        <fullName evidence="1">Uncharacterized protein</fullName>
    </submittedName>
</protein>
<evidence type="ECO:0000313" key="2">
    <source>
        <dbReference type="EMBL" id="CNV33138.1"/>
    </source>
</evidence>
<organism evidence="1 3">
    <name type="scientific">Salmonella enterica subsp. enterica serovar Bovismorbificans</name>
    <dbReference type="NCBI Taxonomy" id="58097"/>
    <lineage>
        <taxon>Bacteria</taxon>
        <taxon>Pseudomonadati</taxon>
        <taxon>Pseudomonadota</taxon>
        <taxon>Gammaproteobacteria</taxon>
        <taxon>Enterobacterales</taxon>
        <taxon>Enterobacteriaceae</taxon>
        <taxon>Salmonella</taxon>
    </lineage>
</organism>
<evidence type="ECO:0000313" key="3">
    <source>
        <dbReference type="Proteomes" id="UP000041314"/>
    </source>
</evidence>
<evidence type="ECO:0000313" key="4">
    <source>
        <dbReference type="Proteomes" id="UP000042394"/>
    </source>
</evidence>
<evidence type="ECO:0000313" key="1">
    <source>
        <dbReference type="EMBL" id="CNU73632.1"/>
    </source>
</evidence>
<reference evidence="3 4" key="1">
    <citation type="submission" date="2015-03" db="EMBL/GenBank/DDBJ databases">
        <authorList>
            <consortium name="Pathogen Informatics"/>
        </authorList>
    </citation>
    <scope>NUCLEOTIDE SEQUENCE [LARGE SCALE GENOMIC DNA]</scope>
    <source>
        <strain evidence="1 3">A1104</strain>
        <strain evidence="2 4">D4891</strain>
    </source>
</reference>